<dbReference type="HOGENOM" id="CLU_1259252_0_0_10"/>
<accession>B0MZH4</accession>
<dbReference type="Proteomes" id="UP000005819">
    <property type="component" value="Unassembled WGS sequence"/>
</dbReference>
<name>B0MZH4_9BACT</name>
<dbReference type="EMBL" id="ABFK02000020">
    <property type="protein sequence ID" value="EDS03010.1"/>
    <property type="molecule type" value="Genomic_DNA"/>
</dbReference>
<comment type="caution">
    <text evidence="2">The sequence shown here is derived from an EMBL/GenBank/DDBJ whole genome shotgun (WGS) entry which is preliminary data.</text>
</comment>
<keyword evidence="1" id="KW-1133">Transmembrane helix</keyword>
<organism evidence="2 3">
    <name type="scientific">Alistipes putredinis DSM 17216</name>
    <dbReference type="NCBI Taxonomy" id="445970"/>
    <lineage>
        <taxon>Bacteria</taxon>
        <taxon>Pseudomonadati</taxon>
        <taxon>Bacteroidota</taxon>
        <taxon>Bacteroidia</taxon>
        <taxon>Bacteroidales</taxon>
        <taxon>Rikenellaceae</taxon>
        <taxon>Alistipes</taxon>
    </lineage>
</organism>
<evidence type="ECO:0000313" key="3">
    <source>
        <dbReference type="Proteomes" id="UP000005819"/>
    </source>
</evidence>
<gene>
    <name evidence="2" type="ORF">ALIPUT_02548</name>
</gene>
<reference evidence="2" key="1">
    <citation type="submission" date="2007-10" db="EMBL/GenBank/DDBJ databases">
        <authorList>
            <person name="Fulton L."/>
            <person name="Clifton S."/>
            <person name="Fulton B."/>
            <person name="Xu J."/>
            <person name="Minx P."/>
            <person name="Pepin K.H."/>
            <person name="Johnson M."/>
            <person name="Thiruvilangam P."/>
            <person name="Bhonagiri V."/>
            <person name="Nash W.E."/>
            <person name="Mardis E.R."/>
            <person name="Wilson R.K."/>
        </authorList>
    </citation>
    <scope>NUCLEOTIDE SEQUENCE [LARGE SCALE GENOMIC DNA]</scope>
    <source>
        <strain evidence="2">DSM 17216</strain>
    </source>
</reference>
<keyword evidence="3" id="KW-1185">Reference proteome</keyword>
<evidence type="ECO:0000313" key="2">
    <source>
        <dbReference type="EMBL" id="EDS03010.1"/>
    </source>
</evidence>
<sequence>MFMSNFEIIINCITALGALATAGTFIYVIRSQKGTQKQIDSLSQMAATFTRQYEMARIQAGNTIYPKIQITLKHDVMWGMKILVKNLSYPIEIYRIIVHTDQHHSDITIKPKGDYIAIRQGETKPILPGEMVRHPLYLYSASLRLFLVTPFDEAYEVRYAVSNEQESYQSEAIPILFRKEDHENDTESTISAKEYSIHGNIPGTVDDNFPEISRDTECI</sequence>
<keyword evidence="1" id="KW-0812">Transmembrane</keyword>
<reference evidence="2" key="2">
    <citation type="submission" date="2013-09" db="EMBL/GenBank/DDBJ databases">
        <title>Draft genome sequence of Alistipes putredinis (DSM 17216).</title>
        <authorList>
            <person name="Sudarsanam P."/>
            <person name="Ley R."/>
            <person name="Guruge J."/>
            <person name="Turnbaugh P.J."/>
            <person name="Mahowald M."/>
            <person name="Liep D."/>
            <person name="Gordon J."/>
        </authorList>
    </citation>
    <scope>NUCLEOTIDE SEQUENCE</scope>
    <source>
        <strain evidence="2">DSM 17216</strain>
    </source>
</reference>
<evidence type="ECO:0000256" key="1">
    <source>
        <dbReference type="SAM" id="Phobius"/>
    </source>
</evidence>
<protein>
    <submittedName>
        <fullName evidence="2">Uncharacterized protein</fullName>
    </submittedName>
</protein>
<keyword evidence="1" id="KW-0472">Membrane</keyword>
<dbReference type="AlphaFoldDB" id="B0MZH4"/>
<feature type="transmembrane region" description="Helical" evidence="1">
    <location>
        <begin position="6"/>
        <end position="29"/>
    </location>
</feature>
<proteinExistence type="predicted"/>